<sequence length="111" mass="12619">MIKIAKPVASFAIEGEQEQQRQKDGPGSNINAELDNCEVDRRKGARIGLTTDGTPRSGQKGVPLARKRIAIKHKAVRRWTKKWEGEEWERNEGLQWCDRRAADATGCCSWW</sequence>
<evidence type="ECO:0000313" key="2">
    <source>
        <dbReference type="EMBL" id="KAF7380195.1"/>
    </source>
</evidence>
<organism evidence="2 3">
    <name type="scientific">Vespula vulgaris</name>
    <name type="common">Yellow jacket</name>
    <name type="synonym">Wasp</name>
    <dbReference type="NCBI Taxonomy" id="7454"/>
    <lineage>
        <taxon>Eukaryota</taxon>
        <taxon>Metazoa</taxon>
        <taxon>Ecdysozoa</taxon>
        <taxon>Arthropoda</taxon>
        <taxon>Hexapoda</taxon>
        <taxon>Insecta</taxon>
        <taxon>Pterygota</taxon>
        <taxon>Neoptera</taxon>
        <taxon>Endopterygota</taxon>
        <taxon>Hymenoptera</taxon>
        <taxon>Apocrita</taxon>
        <taxon>Aculeata</taxon>
        <taxon>Vespoidea</taxon>
        <taxon>Vespidae</taxon>
        <taxon>Vespinae</taxon>
        <taxon>Vespula</taxon>
    </lineage>
</organism>
<reference evidence="2" key="1">
    <citation type="journal article" date="2020" name="G3 (Bethesda)">
        <title>High-Quality Assemblies for Three Invasive Social Wasps from the &lt;i&gt;Vespula&lt;/i&gt; Genus.</title>
        <authorList>
            <person name="Harrop T.W.R."/>
            <person name="Guhlin J."/>
            <person name="McLaughlin G.M."/>
            <person name="Permina E."/>
            <person name="Stockwell P."/>
            <person name="Gilligan J."/>
            <person name="Le Lec M.F."/>
            <person name="Gruber M.A.M."/>
            <person name="Quinn O."/>
            <person name="Lovegrove M."/>
            <person name="Duncan E.J."/>
            <person name="Remnant E.J."/>
            <person name="Van Eeckhoven J."/>
            <person name="Graham B."/>
            <person name="Knapp R.A."/>
            <person name="Langford K.W."/>
            <person name="Kronenberg Z."/>
            <person name="Press M.O."/>
            <person name="Eacker S.M."/>
            <person name="Wilson-Rankin E.E."/>
            <person name="Purcell J."/>
            <person name="Lester P.J."/>
            <person name="Dearden P.K."/>
        </authorList>
    </citation>
    <scope>NUCLEOTIDE SEQUENCE</scope>
    <source>
        <strain evidence="2">Marl-1</strain>
    </source>
</reference>
<feature type="region of interest" description="Disordered" evidence="1">
    <location>
        <begin position="1"/>
        <end position="35"/>
    </location>
</feature>
<gene>
    <name evidence="2" type="ORF">HZH66_014550</name>
</gene>
<dbReference type="EMBL" id="JACSEA010000022">
    <property type="protein sequence ID" value="KAF7380195.1"/>
    <property type="molecule type" value="Genomic_DNA"/>
</dbReference>
<evidence type="ECO:0000313" key="3">
    <source>
        <dbReference type="Proteomes" id="UP000614350"/>
    </source>
</evidence>
<keyword evidence="3" id="KW-1185">Reference proteome</keyword>
<accession>A0A834MPL9</accession>
<dbReference type="AlphaFoldDB" id="A0A834MPL9"/>
<name>A0A834MPL9_VESVU</name>
<proteinExistence type="predicted"/>
<evidence type="ECO:0000256" key="1">
    <source>
        <dbReference type="SAM" id="MobiDB-lite"/>
    </source>
</evidence>
<protein>
    <submittedName>
        <fullName evidence="2">Uncharacterized protein</fullName>
    </submittedName>
</protein>
<comment type="caution">
    <text evidence="2">The sequence shown here is derived from an EMBL/GenBank/DDBJ whole genome shotgun (WGS) entry which is preliminary data.</text>
</comment>
<dbReference type="Proteomes" id="UP000614350">
    <property type="component" value="Unassembled WGS sequence"/>
</dbReference>